<evidence type="ECO:0000313" key="2">
    <source>
        <dbReference type="EMBL" id="VWO94555.1"/>
    </source>
</evidence>
<accession>A0A5K1JSD3</accession>
<dbReference type="EMBL" id="LR724052">
    <property type="protein sequence ID" value="VWO94555.1"/>
    <property type="molecule type" value="Genomic_DNA"/>
</dbReference>
<dbReference type="InterPro" id="IPR036047">
    <property type="entry name" value="F-box-like_dom_sf"/>
</dbReference>
<organism evidence="2">
    <name type="scientific">Ganoderma boninense</name>
    <dbReference type="NCBI Taxonomy" id="34458"/>
    <lineage>
        <taxon>Eukaryota</taxon>
        <taxon>Fungi</taxon>
        <taxon>Dikarya</taxon>
        <taxon>Basidiomycota</taxon>
        <taxon>Agaricomycotina</taxon>
        <taxon>Agaricomycetes</taxon>
        <taxon>Polyporales</taxon>
        <taxon>Polyporaceae</taxon>
        <taxon>Ganoderma</taxon>
    </lineage>
</organism>
<name>A0A5K1JSD3_9APHY</name>
<dbReference type="Gene3D" id="1.20.1280.50">
    <property type="match status" value="1"/>
</dbReference>
<dbReference type="AlphaFoldDB" id="A0A5K1JSD3"/>
<reference evidence="2" key="1">
    <citation type="submission" date="2019-10" db="EMBL/GenBank/DDBJ databases">
        <authorList>
            <person name="Nor Muhammad N."/>
        </authorList>
    </citation>
    <scope>NUCLEOTIDE SEQUENCE</scope>
</reference>
<dbReference type="InterPro" id="IPR001810">
    <property type="entry name" value="F-box_dom"/>
</dbReference>
<dbReference type="Pfam" id="PF12937">
    <property type="entry name" value="F-box-like"/>
    <property type="match status" value="1"/>
</dbReference>
<gene>
    <name evidence="2" type="primary">C3JXE8</name>
</gene>
<dbReference type="PROSITE" id="PS50181">
    <property type="entry name" value="FBOX"/>
    <property type="match status" value="1"/>
</dbReference>
<feature type="domain" description="F-box" evidence="1">
    <location>
        <begin position="10"/>
        <end position="56"/>
    </location>
</feature>
<dbReference type="SUPFAM" id="SSF81383">
    <property type="entry name" value="F-box domain"/>
    <property type="match status" value="1"/>
</dbReference>
<sequence>MNSVSCHLHRLEIGHVPSDVLLLILSFLHGQDIARCIRVSHGFAALIRSDLYLQYLIELAQSGMIDGESSALPVSERLRRLRQYSSNCCGGIFNHESLLHYSSDSHQYQHHSALKGASLMRPDDVEGSSILSKRLDPPFGSFLSLVTHGSAQAGIQSHHEVIPFYIPEDLGRRFSWWAIDDAQDLLVISETSPEGTETDAPFVGFYSFSGSKTAPRPTTHQEAVRPRLQVGIPSGVEPTAGIHIFKVWVVQEHVIWATCAIGREARSYSLELCNWRTGQIISRQDLGPQQVYVALLDDSYLLVTPQSQSKRSLYLDVYSISPSIHPLYTLQLPDDIDLSPGRAFTSSCRIVVSQTCPPTPGAHFRADPSLSMVVLTYKIWGTHGELTNHLLVPCTTILAGIHAAAAPRHADGDAIDGSEQPIVPWEDWGARRCLRLRLREDDQTLYIPYSIPFGSRIPVAVYHRIDGFTSASIYVFDINPLAARHERARARAARDRASGSDSTTAVVEDVEEALPGVVDSGCSAIPYVVYHFPIAYAPPDPMGGYPIWWVEMTVTGFALLIDRVDFDESLQSWTV</sequence>
<proteinExistence type="predicted"/>
<protein>
    <submittedName>
        <fullName evidence="2">N/A</fullName>
    </submittedName>
</protein>
<evidence type="ECO:0000259" key="1">
    <source>
        <dbReference type="PROSITE" id="PS50181"/>
    </source>
</evidence>